<accession>A0A1I2KDM4</accession>
<dbReference type="Gene3D" id="3.40.190.10">
    <property type="entry name" value="Periplasmic binding protein-like II"/>
    <property type="match status" value="2"/>
</dbReference>
<keyword evidence="6" id="KW-1185">Reference proteome</keyword>
<evidence type="ECO:0000313" key="7">
    <source>
        <dbReference type="Proteomes" id="UP000246114"/>
    </source>
</evidence>
<evidence type="ECO:0000259" key="3">
    <source>
        <dbReference type="SMART" id="SM00062"/>
    </source>
</evidence>
<dbReference type="PANTHER" id="PTHR35936">
    <property type="entry name" value="MEMBRANE-BOUND LYTIC MUREIN TRANSGLYCOSYLASE F"/>
    <property type="match status" value="1"/>
</dbReference>
<dbReference type="InterPro" id="IPR001638">
    <property type="entry name" value="Solute-binding_3/MltF_N"/>
</dbReference>
<dbReference type="Pfam" id="PF00497">
    <property type="entry name" value="SBP_bac_3"/>
    <property type="match status" value="1"/>
</dbReference>
<sequence>MKSNIKVIKKITVIIMLVLLSVNVVACGKDSVKADENNDTVIIGLDDTFVPMGYKDEKGEIVGFDVDLAKEIFKRSGRKVKFQPVDWTMKESELNQGNIDLIWNGYSVTEERKEQVKFSDAYLDNRQVIIVLATSKLSSKEDLKGAKVGTQSESSSLEAINKEQELTRNFKDGQLVLFDTYNDALMDLDAGRLDAVVVDEILARYYMKQRGEERFKILNGDFGKEIYAVGARKDDEELINDINKYYKEIKEDGTGENICNKWFGENILK</sequence>
<feature type="domain" description="Solute-binding protein family 3/N-terminal" evidence="3">
    <location>
        <begin position="40"/>
        <end position="266"/>
    </location>
</feature>
<keyword evidence="1 2" id="KW-0732">Signal</keyword>
<dbReference type="CDD" id="cd00996">
    <property type="entry name" value="PBP2_AatB_like"/>
    <property type="match status" value="1"/>
</dbReference>
<evidence type="ECO:0000313" key="6">
    <source>
        <dbReference type="Proteomes" id="UP000182135"/>
    </source>
</evidence>
<evidence type="ECO:0000256" key="1">
    <source>
        <dbReference type="ARBA" id="ARBA00022729"/>
    </source>
</evidence>
<dbReference type="RefSeq" id="WP_074844818.1">
    <property type="nucleotide sequence ID" value="NZ_BAAACD010000045.1"/>
</dbReference>
<evidence type="ECO:0000313" key="5">
    <source>
        <dbReference type="EMBL" id="SFF65145.1"/>
    </source>
</evidence>
<dbReference type="OrthoDB" id="9775197at2"/>
<organism evidence="5 6">
    <name type="scientific">Clostridium cadaveris</name>
    <dbReference type="NCBI Taxonomy" id="1529"/>
    <lineage>
        <taxon>Bacteria</taxon>
        <taxon>Bacillati</taxon>
        <taxon>Bacillota</taxon>
        <taxon>Clostridia</taxon>
        <taxon>Eubacteriales</taxon>
        <taxon>Clostridiaceae</taxon>
        <taxon>Clostridium</taxon>
    </lineage>
</organism>
<evidence type="ECO:0000313" key="4">
    <source>
        <dbReference type="EMBL" id="PWL54906.1"/>
    </source>
</evidence>
<dbReference type="EMBL" id="QAMZ01000017">
    <property type="protein sequence ID" value="PWL54906.1"/>
    <property type="molecule type" value="Genomic_DNA"/>
</dbReference>
<dbReference type="PANTHER" id="PTHR35936:SF34">
    <property type="entry name" value="ABC TRANSPORTER EXTRACELLULAR-BINDING PROTEIN YCKB-RELATED"/>
    <property type="match status" value="1"/>
</dbReference>
<proteinExistence type="predicted"/>
<protein>
    <submittedName>
        <fullName evidence="4 5">Amino acid ABC transporter substrate-binding protein</fullName>
    </submittedName>
</protein>
<reference evidence="4 7" key="2">
    <citation type="submission" date="2018-03" db="EMBL/GenBank/DDBJ databases">
        <title>The uncultured portion of the human microbiome is neutrally assembled.</title>
        <authorList>
            <person name="Jeraldo P."/>
            <person name="Boardman L."/>
            <person name="White B.A."/>
            <person name="Nelson H."/>
            <person name="Goldenfeld N."/>
            <person name="Chia N."/>
        </authorList>
    </citation>
    <scope>NUCLEOTIDE SEQUENCE [LARGE SCALE GENOMIC DNA]</scope>
    <source>
        <strain evidence="4">CIM:MAG 903</strain>
    </source>
</reference>
<feature type="signal peptide" evidence="2">
    <location>
        <begin position="1"/>
        <end position="26"/>
    </location>
</feature>
<dbReference type="STRING" id="1529.SAMN04487885_105122"/>
<evidence type="ECO:0000256" key="2">
    <source>
        <dbReference type="SAM" id="SignalP"/>
    </source>
</evidence>
<gene>
    <name evidence="4" type="ORF">DBY38_03005</name>
    <name evidence="5" type="ORF">SAMN04487885_105122</name>
</gene>
<dbReference type="AlphaFoldDB" id="A0A1I2KDM4"/>
<dbReference type="Proteomes" id="UP000182135">
    <property type="component" value="Unassembled WGS sequence"/>
</dbReference>
<dbReference type="eggNOG" id="COG0834">
    <property type="taxonomic scope" value="Bacteria"/>
</dbReference>
<dbReference type="SUPFAM" id="SSF53850">
    <property type="entry name" value="Periplasmic binding protein-like II"/>
    <property type="match status" value="1"/>
</dbReference>
<dbReference type="EMBL" id="FOOE01000005">
    <property type="protein sequence ID" value="SFF65145.1"/>
    <property type="molecule type" value="Genomic_DNA"/>
</dbReference>
<feature type="chain" id="PRO_5038217011" evidence="2">
    <location>
        <begin position="27"/>
        <end position="269"/>
    </location>
</feature>
<reference evidence="5 6" key="1">
    <citation type="submission" date="2016-10" db="EMBL/GenBank/DDBJ databases">
        <authorList>
            <person name="de Groot N.N."/>
        </authorList>
    </citation>
    <scope>NUCLEOTIDE SEQUENCE [LARGE SCALE GENOMIC DNA]</scope>
    <source>
        <strain evidence="5 6">NLAE-zl-G419</strain>
    </source>
</reference>
<name>A0A1I2KDM4_9CLOT</name>
<dbReference type="SMART" id="SM00062">
    <property type="entry name" value="PBPb"/>
    <property type="match status" value="1"/>
</dbReference>
<dbReference type="Proteomes" id="UP000246114">
    <property type="component" value="Unassembled WGS sequence"/>
</dbReference>